<organism evidence="1">
    <name type="scientific">Sesamum latifolium</name>
    <dbReference type="NCBI Taxonomy" id="2727402"/>
    <lineage>
        <taxon>Eukaryota</taxon>
        <taxon>Viridiplantae</taxon>
        <taxon>Streptophyta</taxon>
        <taxon>Embryophyta</taxon>
        <taxon>Tracheophyta</taxon>
        <taxon>Spermatophyta</taxon>
        <taxon>Magnoliopsida</taxon>
        <taxon>eudicotyledons</taxon>
        <taxon>Gunneridae</taxon>
        <taxon>Pentapetalae</taxon>
        <taxon>asterids</taxon>
        <taxon>lamiids</taxon>
        <taxon>Lamiales</taxon>
        <taxon>Pedaliaceae</taxon>
        <taxon>Sesamum</taxon>
    </lineage>
</organism>
<reference evidence="1" key="1">
    <citation type="submission" date="2020-06" db="EMBL/GenBank/DDBJ databases">
        <authorList>
            <person name="Li T."/>
            <person name="Hu X."/>
            <person name="Zhang T."/>
            <person name="Song X."/>
            <person name="Zhang H."/>
            <person name="Dai N."/>
            <person name="Sheng W."/>
            <person name="Hou X."/>
            <person name="Wei L."/>
        </authorList>
    </citation>
    <scope>NUCLEOTIDE SEQUENCE</scope>
    <source>
        <strain evidence="1">KEN1</strain>
        <tissue evidence="1">Leaf</tissue>
    </source>
</reference>
<reference evidence="1" key="2">
    <citation type="journal article" date="2024" name="Plant">
        <title>Genomic evolution and insights into agronomic trait innovations of Sesamum species.</title>
        <authorList>
            <person name="Miao H."/>
            <person name="Wang L."/>
            <person name="Qu L."/>
            <person name="Liu H."/>
            <person name="Sun Y."/>
            <person name="Le M."/>
            <person name="Wang Q."/>
            <person name="Wei S."/>
            <person name="Zheng Y."/>
            <person name="Lin W."/>
            <person name="Duan Y."/>
            <person name="Cao H."/>
            <person name="Xiong S."/>
            <person name="Wang X."/>
            <person name="Wei L."/>
            <person name="Li C."/>
            <person name="Ma Q."/>
            <person name="Ju M."/>
            <person name="Zhao R."/>
            <person name="Li G."/>
            <person name="Mu C."/>
            <person name="Tian Q."/>
            <person name="Mei H."/>
            <person name="Zhang T."/>
            <person name="Gao T."/>
            <person name="Zhang H."/>
        </authorList>
    </citation>
    <scope>NUCLEOTIDE SEQUENCE</scope>
    <source>
        <strain evidence="1">KEN1</strain>
    </source>
</reference>
<accession>A0AAW2U4W9</accession>
<protein>
    <submittedName>
        <fullName evidence="1">Uncharacterized protein</fullName>
    </submittedName>
</protein>
<comment type="caution">
    <text evidence="1">The sequence shown here is derived from an EMBL/GenBank/DDBJ whole genome shotgun (WGS) entry which is preliminary data.</text>
</comment>
<sequence>MGLFGGISVRFWCVLPLPTGVQLLFPMLSYFQGFSWCSGRFFRSCATGFDKLHSVRIPWVCTVCFSFSESFQPFSGQPSVLFCPATGLLCSPIFSAPSNHIPATRIAGLVCPETVFLGCWKLSVCAGVLGTLLPCFPSPHRSPTTSCAQPFFKVPIGALGSFHGAGRTRSNRLHVVRSFRFARFHSTISYYFSAFSGQLLLAIWRRYVCANGSFLPTGVKLLLLCSVLPSNMPAEQVQLGRSFTCHRWPDFLVLAEHGVLQPSPAAFQPIKHLFSGLFFSLSGLFPTGWR</sequence>
<name>A0AAW2U4W9_9LAMI</name>
<dbReference type="AlphaFoldDB" id="A0AAW2U4W9"/>
<evidence type="ECO:0000313" key="1">
    <source>
        <dbReference type="EMBL" id="KAL0412270.1"/>
    </source>
</evidence>
<gene>
    <name evidence="1" type="ORF">Slati_3816700</name>
</gene>
<proteinExistence type="predicted"/>
<dbReference type="EMBL" id="JACGWN010000013">
    <property type="protein sequence ID" value="KAL0412270.1"/>
    <property type="molecule type" value="Genomic_DNA"/>
</dbReference>